<evidence type="ECO:0000256" key="6">
    <source>
        <dbReference type="ARBA" id="ARBA00022840"/>
    </source>
</evidence>
<dbReference type="Gene3D" id="3.40.50.300">
    <property type="entry name" value="P-loop containing nucleotide triphosphate hydrolases"/>
    <property type="match status" value="1"/>
</dbReference>
<accession>A0A7G5C1Y9</accession>
<dbReference type="Pfam" id="PF10609">
    <property type="entry name" value="ParA"/>
    <property type="match status" value="1"/>
</dbReference>
<dbReference type="InterPro" id="IPR027417">
    <property type="entry name" value="P-loop_NTPase"/>
</dbReference>
<keyword evidence="10" id="KW-1185">Reference proteome</keyword>
<evidence type="ECO:0000256" key="8">
    <source>
        <dbReference type="ARBA" id="ARBA00051245"/>
    </source>
</evidence>
<evidence type="ECO:0000256" key="3">
    <source>
        <dbReference type="ARBA" id="ARBA00022679"/>
    </source>
</evidence>
<dbReference type="InterPro" id="IPR050445">
    <property type="entry name" value="Bact_polysacc_biosynth/exp"/>
</dbReference>
<protein>
    <recommendedName>
        <fullName evidence="2">non-specific protein-tyrosine kinase</fullName>
        <ecNumber evidence="2">2.7.10.2</ecNumber>
    </recommendedName>
</protein>
<dbReference type="InterPro" id="IPR005702">
    <property type="entry name" value="Wzc-like_C"/>
</dbReference>
<keyword evidence="5 9" id="KW-0418">Kinase</keyword>
<evidence type="ECO:0000313" key="10">
    <source>
        <dbReference type="Proteomes" id="UP000515679"/>
    </source>
</evidence>
<dbReference type="Proteomes" id="UP000515679">
    <property type="component" value="Chromosome"/>
</dbReference>
<dbReference type="EMBL" id="CP041969">
    <property type="protein sequence ID" value="QMV43223.1"/>
    <property type="molecule type" value="Genomic_DNA"/>
</dbReference>
<dbReference type="KEGG" id="cchl:FPL14_20090"/>
<evidence type="ECO:0000256" key="7">
    <source>
        <dbReference type="ARBA" id="ARBA00023137"/>
    </source>
</evidence>
<reference evidence="9 10" key="1">
    <citation type="submission" date="2019-07" db="EMBL/GenBank/DDBJ databases">
        <authorList>
            <person name="Kim J.K."/>
            <person name="Cheong H.-M."/>
            <person name="Choi Y."/>
            <person name="Hwang K.J."/>
            <person name="Lee S."/>
            <person name="Choi C."/>
        </authorList>
    </citation>
    <scope>NUCLEOTIDE SEQUENCE [LARGE SCALE GENOMIC DNA]</scope>
    <source>
        <strain evidence="9 10">KS 22</strain>
    </source>
</reference>
<keyword evidence="3" id="KW-0808">Transferase</keyword>
<sequence length="229" mass="24949">MSRQTNDFALLTEISPKSSLSETYRTLRTNTHYSDTDGSPRTICVASCVQGEGRTITAANLAITYAQEGKKTLLVDADLRNPVLHKVFGTNNGSGLTQYLRTANPLQSFVVSTYIDHLFLLPSGPTPKNPSELLSSARMDELMNGLFEEYEVIIFDTPPVLLVTDAQIVAAKSDGVLLVIGAGKVKRDAAVKAKKLLEHVQANILGVVFNGKKTPSTELMYKRYKAAAE</sequence>
<name>A0A7G5C1Y9_9BACL</name>
<dbReference type="InterPro" id="IPR033756">
    <property type="entry name" value="YlxH/NBP35"/>
</dbReference>
<dbReference type="GO" id="GO:0004715">
    <property type="term" value="F:non-membrane spanning protein tyrosine kinase activity"/>
    <property type="evidence" value="ECO:0007669"/>
    <property type="project" value="UniProtKB-EC"/>
</dbReference>
<dbReference type="CDD" id="cd05387">
    <property type="entry name" value="BY-kinase"/>
    <property type="match status" value="1"/>
</dbReference>
<dbReference type="AlphaFoldDB" id="A0A7G5C1Y9"/>
<dbReference type="SUPFAM" id="SSF52540">
    <property type="entry name" value="P-loop containing nucleoside triphosphate hydrolases"/>
    <property type="match status" value="1"/>
</dbReference>
<evidence type="ECO:0000256" key="5">
    <source>
        <dbReference type="ARBA" id="ARBA00022777"/>
    </source>
</evidence>
<dbReference type="GO" id="GO:0005524">
    <property type="term" value="F:ATP binding"/>
    <property type="evidence" value="ECO:0007669"/>
    <property type="project" value="UniProtKB-KW"/>
</dbReference>
<keyword evidence="7" id="KW-0829">Tyrosine-protein kinase</keyword>
<gene>
    <name evidence="9" type="ORF">FPL14_20090</name>
</gene>
<evidence type="ECO:0000313" key="9">
    <source>
        <dbReference type="EMBL" id="QMV43223.1"/>
    </source>
</evidence>
<dbReference type="PANTHER" id="PTHR32309:SF13">
    <property type="entry name" value="FERRIC ENTEROBACTIN TRANSPORT PROTEIN FEPE"/>
    <property type="match status" value="1"/>
</dbReference>
<dbReference type="PANTHER" id="PTHR32309">
    <property type="entry name" value="TYROSINE-PROTEIN KINASE"/>
    <property type="match status" value="1"/>
</dbReference>
<dbReference type="GO" id="GO:0005886">
    <property type="term" value="C:plasma membrane"/>
    <property type="evidence" value="ECO:0007669"/>
    <property type="project" value="TreeGrafter"/>
</dbReference>
<keyword evidence="6" id="KW-0067">ATP-binding</keyword>
<evidence type="ECO:0000256" key="1">
    <source>
        <dbReference type="ARBA" id="ARBA00007316"/>
    </source>
</evidence>
<dbReference type="FunFam" id="3.40.50.300:FF:000527">
    <property type="entry name" value="Tyrosine-protein kinase etk"/>
    <property type="match status" value="1"/>
</dbReference>
<dbReference type="GO" id="GO:0042802">
    <property type="term" value="F:identical protein binding"/>
    <property type="evidence" value="ECO:0007669"/>
    <property type="project" value="UniProtKB-ARBA"/>
</dbReference>
<proteinExistence type="inferred from homology"/>
<organism evidence="9 10">
    <name type="scientific">Cohnella cholangitidis</name>
    <dbReference type="NCBI Taxonomy" id="2598458"/>
    <lineage>
        <taxon>Bacteria</taxon>
        <taxon>Bacillati</taxon>
        <taxon>Bacillota</taxon>
        <taxon>Bacilli</taxon>
        <taxon>Bacillales</taxon>
        <taxon>Paenibacillaceae</taxon>
        <taxon>Cohnella</taxon>
    </lineage>
</organism>
<dbReference type="EC" id="2.7.10.2" evidence="2"/>
<evidence type="ECO:0000256" key="4">
    <source>
        <dbReference type="ARBA" id="ARBA00022741"/>
    </source>
</evidence>
<dbReference type="NCBIfam" id="TIGR01007">
    <property type="entry name" value="eps_fam"/>
    <property type="match status" value="1"/>
</dbReference>
<comment type="catalytic activity">
    <reaction evidence="8">
        <text>L-tyrosyl-[protein] + ATP = O-phospho-L-tyrosyl-[protein] + ADP + H(+)</text>
        <dbReference type="Rhea" id="RHEA:10596"/>
        <dbReference type="Rhea" id="RHEA-COMP:10136"/>
        <dbReference type="Rhea" id="RHEA-COMP:20101"/>
        <dbReference type="ChEBI" id="CHEBI:15378"/>
        <dbReference type="ChEBI" id="CHEBI:30616"/>
        <dbReference type="ChEBI" id="CHEBI:46858"/>
        <dbReference type="ChEBI" id="CHEBI:61978"/>
        <dbReference type="ChEBI" id="CHEBI:456216"/>
        <dbReference type="EC" id="2.7.10.2"/>
    </reaction>
</comment>
<keyword evidence="4" id="KW-0547">Nucleotide-binding</keyword>
<evidence type="ECO:0000256" key="2">
    <source>
        <dbReference type="ARBA" id="ARBA00011903"/>
    </source>
</evidence>
<dbReference type="RefSeq" id="WP_182299455.1">
    <property type="nucleotide sequence ID" value="NZ_CP041969.1"/>
</dbReference>
<comment type="similarity">
    <text evidence="1">Belongs to the CpsD/CapB family.</text>
</comment>